<proteinExistence type="predicted"/>
<sequence length="213" mass="24282">MDMFEDFSERVIANTGVYKDLVGLDMDFANLDQQTTIDILVGNGVDLDDPTTFVIDSCEGVTGDWSDVLESTNCMVSNDMEYIGIYHKGPASTGLLIHKAEYGELTFTIVDKSGKPLHGVVPDTRNSDIVDYDDDEDEDEPVDQAIMKLDFAELQRYLTECKMAALDAHDEQNWYGEDWWNDKAMQAKTDFLNTYGLSWSDYDHLEHDYKRQK</sequence>
<dbReference type="Proteomes" id="UP000003645">
    <property type="component" value="Plasmid pLM1"/>
</dbReference>
<keyword evidence="1" id="KW-0614">Plasmid</keyword>
<geneLocation type="plasmid" evidence="1 2">
    <name>pLM1</name>
</geneLocation>
<organism evidence="1 2">
    <name type="scientific">Limosilactobacillus mucosae LM1</name>
    <dbReference type="NCBI Taxonomy" id="1130798"/>
    <lineage>
        <taxon>Bacteria</taxon>
        <taxon>Bacillati</taxon>
        <taxon>Bacillota</taxon>
        <taxon>Bacilli</taxon>
        <taxon>Lactobacillales</taxon>
        <taxon>Lactobacillaceae</taxon>
        <taxon>Limosilactobacillus</taxon>
    </lineage>
</organism>
<keyword evidence="2" id="KW-1185">Reference proteome</keyword>
<dbReference type="KEGG" id="lmu:LBLM1_11050"/>
<dbReference type="EMBL" id="CP011014">
    <property type="protein sequence ID" value="AJT51560.1"/>
    <property type="molecule type" value="Genomic_DNA"/>
</dbReference>
<accession>A0A0D4CNR2</accession>
<protein>
    <submittedName>
        <fullName evidence="1">Uncharacterized protein</fullName>
    </submittedName>
</protein>
<name>A0A0D4CNR2_LIMMU</name>
<evidence type="ECO:0000313" key="1">
    <source>
        <dbReference type="EMBL" id="AJT51560.1"/>
    </source>
</evidence>
<evidence type="ECO:0000313" key="2">
    <source>
        <dbReference type="Proteomes" id="UP000003645"/>
    </source>
</evidence>
<dbReference type="AlphaFoldDB" id="A0A0D4CNR2"/>
<gene>
    <name evidence="1" type="ORF">LBLM1_11050</name>
</gene>
<reference evidence="1 2" key="1">
    <citation type="journal article" date="2012" name="J. Bacteriol.">
        <title>Genome sequence of Lactobacillus mucosae LM1, isolated from piglet feces.</title>
        <authorList>
            <person name="Lee J.H."/>
            <person name="Valeriano V.D."/>
            <person name="Shin Y.R."/>
            <person name="Chae J.P."/>
            <person name="Kim G.B."/>
            <person name="Ham J.S."/>
            <person name="Chun J."/>
            <person name="Kang D.K."/>
        </authorList>
    </citation>
    <scope>NUCLEOTIDE SEQUENCE [LARGE SCALE GENOMIC DNA]</scope>
    <source>
        <strain evidence="1 2">LM1</strain>
        <plasmid evidence="1">pLM1</plasmid>
    </source>
</reference>
<dbReference type="HOGENOM" id="CLU_1293030_0_0_9"/>
<dbReference type="RefSeq" id="WP_006501076.1">
    <property type="nucleotide sequence ID" value="NZ_CP011014.1"/>
</dbReference>